<name>A0A0K2TBJ7_LEPSM</name>
<accession>A0A0K2TBJ7</accession>
<dbReference type="AlphaFoldDB" id="A0A0K2TBJ7"/>
<organism evidence="1">
    <name type="scientific">Lepeophtheirus salmonis</name>
    <name type="common">Salmon louse</name>
    <name type="synonym">Caligus salmonis</name>
    <dbReference type="NCBI Taxonomy" id="72036"/>
    <lineage>
        <taxon>Eukaryota</taxon>
        <taxon>Metazoa</taxon>
        <taxon>Ecdysozoa</taxon>
        <taxon>Arthropoda</taxon>
        <taxon>Crustacea</taxon>
        <taxon>Multicrustacea</taxon>
        <taxon>Hexanauplia</taxon>
        <taxon>Copepoda</taxon>
        <taxon>Siphonostomatoida</taxon>
        <taxon>Caligidae</taxon>
        <taxon>Lepeophtheirus</taxon>
    </lineage>
</organism>
<evidence type="ECO:0000313" key="1">
    <source>
        <dbReference type="EMBL" id="CDW23220.1"/>
    </source>
</evidence>
<reference evidence="1" key="1">
    <citation type="submission" date="2014-05" db="EMBL/GenBank/DDBJ databases">
        <authorList>
            <person name="Chronopoulou M."/>
        </authorList>
    </citation>
    <scope>NUCLEOTIDE SEQUENCE</scope>
    <source>
        <tissue evidence="1">Whole organism</tissue>
    </source>
</reference>
<proteinExistence type="predicted"/>
<feature type="non-terminal residue" evidence="1">
    <location>
        <position position="40"/>
    </location>
</feature>
<dbReference type="EMBL" id="HACA01005859">
    <property type="protein sequence ID" value="CDW23220.1"/>
    <property type="molecule type" value="Transcribed_RNA"/>
</dbReference>
<protein>
    <submittedName>
        <fullName evidence="1">Putative LOC100169026 [Acyrthosiphon pisum]</fullName>
    </submittedName>
</protein>
<sequence>MRDIVFIHEATIDSLGLKIHEFPISNSSIRRIRNDRIKDR</sequence>